<evidence type="ECO:0000313" key="3">
    <source>
        <dbReference type="Proteomes" id="UP000235388"/>
    </source>
</evidence>
<dbReference type="AlphaFoldDB" id="A0A2N5SV73"/>
<feature type="region of interest" description="Disordered" evidence="1">
    <location>
        <begin position="268"/>
        <end position="309"/>
    </location>
</feature>
<dbReference type="EMBL" id="PGCJ01000855">
    <property type="protein sequence ID" value="PLW17143.1"/>
    <property type="molecule type" value="Genomic_DNA"/>
</dbReference>
<keyword evidence="3" id="KW-1185">Reference proteome</keyword>
<protein>
    <submittedName>
        <fullName evidence="2">Uncharacterized protein</fullName>
    </submittedName>
</protein>
<dbReference type="PANTHER" id="PTHR33096">
    <property type="entry name" value="CXC2 DOMAIN-CONTAINING PROTEIN"/>
    <property type="match status" value="1"/>
</dbReference>
<feature type="compositionally biased region" description="Basic and acidic residues" evidence="1">
    <location>
        <begin position="275"/>
        <end position="284"/>
    </location>
</feature>
<dbReference type="Proteomes" id="UP000235388">
    <property type="component" value="Unassembled WGS sequence"/>
</dbReference>
<reference evidence="2 3" key="1">
    <citation type="submission" date="2017-11" db="EMBL/GenBank/DDBJ databases">
        <title>De novo assembly and phasing of dikaryotic genomes from two isolates of Puccinia coronata f. sp. avenae, the causal agent of oat crown rust.</title>
        <authorList>
            <person name="Miller M.E."/>
            <person name="Zhang Y."/>
            <person name="Omidvar V."/>
            <person name="Sperschneider J."/>
            <person name="Schwessinger B."/>
            <person name="Raley C."/>
            <person name="Palmer J.M."/>
            <person name="Garnica D."/>
            <person name="Upadhyaya N."/>
            <person name="Rathjen J."/>
            <person name="Taylor J.M."/>
            <person name="Park R.F."/>
            <person name="Dodds P.N."/>
            <person name="Hirsch C.D."/>
            <person name="Kianian S.F."/>
            <person name="Figueroa M."/>
        </authorList>
    </citation>
    <scope>NUCLEOTIDE SEQUENCE [LARGE SCALE GENOMIC DNA]</scope>
    <source>
        <strain evidence="2">12NC29</strain>
    </source>
</reference>
<name>A0A2N5SV73_9BASI</name>
<organism evidence="2 3">
    <name type="scientific">Puccinia coronata f. sp. avenae</name>
    <dbReference type="NCBI Taxonomy" id="200324"/>
    <lineage>
        <taxon>Eukaryota</taxon>
        <taxon>Fungi</taxon>
        <taxon>Dikarya</taxon>
        <taxon>Basidiomycota</taxon>
        <taxon>Pucciniomycotina</taxon>
        <taxon>Pucciniomycetes</taxon>
        <taxon>Pucciniales</taxon>
        <taxon>Pucciniaceae</taxon>
        <taxon>Puccinia</taxon>
    </lineage>
</organism>
<proteinExistence type="predicted"/>
<dbReference type="OrthoDB" id="2506732at2759"/>
<feature type="compositionally biased region" description="Acidic residues" evidence="1">
    <location>
        <begin position="285"/>
        <end position="309"/>
    </location>
</feature>
<dbReference type="PANTHER" id="PTHR33096:SF1">
    <property type="entry name" value="CXC1-LIKE CYSTEINE CLUSTER ASSOCIATED WITH KDZ TRANSPOSASES DOMAIN-CONTAINING PROTEIN"/>
    <property type="match status" value="1"/>
</dbReference>
<gene>
    <name evidence="2" type="ORF">PCANC_11788</name>
</gene>
<evidence type="ECO:0000313" key="2">
    <source>
        <dbReference type="EMBL" id="PLW17143.1"/>
    </source>
</evidence>
<comment type="caution">
    <text evidence="2">The sequence shown here is derived from an EMBL/GenBank/DDBJ whole genome shotgun (WGS) entry which is preliminary data.</text>
</comment>
<sequence>MQFHELSEHEKDKLLQIWYLKSEIRHKFLAMIQEKQPLVRVCRPGEQTTLGTNGQQKIIESLRKRAKNLRKVLNKYNKKAKSFARLNPEHPHPRQIKYADLMNLDAEDPFWNNGLFTNENEPWAVDSNTQNGIRYLAAMNRGTEEKRRLGWEVRRAMRWAIERHDSLRGLLDTITSGTDHERTRTLLGHHTLISLDPHKRRMAAQAVLHSKFMENYNLQRAWNIPCLQVFDKTERQMGDAEIQERWLAQMKFFDNGFNHGTASMIPGDLPVIGEDNERPDNDVDRDQEDIEHGEEEPAAIDDKEDDEDDEYMQEVANMLNENMMAEIANEADYGVDKDDYE</sequence>
<accession>A0A2N5SV73</accession>
<evidence type="ECO:0000256" key="1">
    <source>
        <dbReference type="SAM" id="MobiDB-lite"/>
    </source>
</evidence>